<protein>
    <submittedName>
        <fullName evidence="1">Uncharacterized protein</fullName>
    </submittedName>
</protein>
<gene>
    <name evidence="1" type="ORF">EVAR_6838_1</name>
</gene>
<evidence type="ECO:0000313" key="1">
    <source>
        <dbReference type="EMBL" id="GBP21866.1"/>
    </source>
</evidence>
<sequence>MTKKKEKPVLCKNYEARTRSGLRSLRLDTEDVYVLVRRDRGRVLCPAICITGLPNVTCSRRGLRGGVIRDTRWRLDGTIFRR</sequence>
<accession>A0A4C1U7P9</accession>
<dbReference type="Proteomes" id="UP000299102">
    <property type="component" value="Unassembled WGS sequence"/>
</dbReference>
<evidence type="ECO:0000313" key="2">
    <source>
        <dbReference type="Proteomes" id="UP000299102"/>
    </source>
</evidence>
<reference evidence="1 2" key="1">
    <citation type="journal article" date="2019" name="Commun. Biol.">
        <title>The bagworm genome reveals a unique fibroin gene that provides high tensile strength.</title>
        <authorList>
            <person name="Kono N."/>
            <person name="Nakamura H."/>
            <person name="Ohtoshi R."/>
            <person name="Tomita M."/>
            <person name="Numata K."/>
            <person name="Arakawa K."/>
        </authorList>
    </citation>
    <scope>NUCLEOTIDE SEQUENCE [LARGE SCALE GENOMIC DNA]</scope>
</reference>
<comment type="caution">
    <text evidence="1">The sequence shown here is derived from an EMBL/GenBank/DDBJ whole genome shotgun (WGS) entry which is preliminary data.</text>
</comment>
<name>A0A4C1U7P9_EUMVA</name>
<dbReference type="AlphaFoldDB" id="A0A4C1U7P9"/>
<proteinExistence type="predicted"/>
<organism evidence="1 2">
    <name type="scientific">Eumeta variegata</name>
    <name type="common">Bagworm moth</name>
    <name type="synonym">Eumeta japonica</name>
    <dbReference type="NCBI Taxonomy" id="151549"/>
    <lineage>
        <taxon>Eukaryota</taxon>
        <taxon>Metazoa</taxon>
        <taxon>Ecdysozoa</taxon>
        <taxon>Arthropoda</taxon>
        <taxon>Hexapoda</taxon>
        <taxon>Insecta</taxon>
        <taxon>Pterygota</taxon>
        <taxon>Neoptera</taxon>
        <taxon>Endopterygota</taxon>
        <taxon>Lepidoptera</taxon>
        <taxon>Glossata</taxon>
        <taxon>Ditrysia</taxon>
        <taxon>Tineoidea</taxon>
        <taxon>Psychidae</taxon>
        <taxon>Oiketicinae</taxon>
        <taxon>Eumeta</taxon>
    </lineage>
</organism>
<keyword evidence="2" id="KW-1185">Reference proteome</keyword>
<dbReference type="EMBL" id="BGZK01000133">
    <property type="protein sequence ID" value="GBP21866.1"/>
    <property type="molecule type" value="Genomic_DNA"/>
</dbReference>